<evidence type="ECO:0000313" key="1">
    <source>
        <dbReference type="EMBL" id="GEQ13977.1"/>
    </source>
</evidence>
<accession>A0A512T1A1</accession>
<dbReference type="EMBL" id="BKBA01000008">
    <property type="protein sequence ID" value="GEQ13977.1"/>
    <property type="molecule type" value="Genomic_DNA"/>
</dbReference>
<proteinExistence type="predicted"/>
<dbReference type="OrthoDB" id="1433435at2"/>
<dbReference type="RefSeq" id="WP_147064647.1">
    <property type="nucleotide sequence ID" value="NZ_BAABDN010000001.1"/>
</dbReference>
<reference evidence="1 2" key="1">
    <citation type="submission" date="2019-07" db="EMBL/GenBank/DDBJ databases">
        <title>Whole genome shotgun sequence of Knoellia locipacati NBRC 109775.</title>
        <authorList>
            <person name="Hosoyama A."/>
            <person name="Uohara A."/>
            <person name="Ohji S."/>
            <person name="Ichikawa N."/>
        </authorList>
    </citation>
    <scope>NUCLEOTIDE SEQUENCE [LARGE SCALE GENOMIC DNA]</scope>
    <source>
        <strain evidence="1 2">NBRC 109775</strain>
    </source>
</reference>
<dbReference type="Proteomes" id="UP000321793">
    <property type="component" value="Unassembled WGS sequence"/>
</dbReference>
<evidence type="ECO:0000313" key="2">
    <source>
        <dbReference type="Proteomes" id="UP000321793"/>
    </source>
</evidence>
<dbReference type="AlphaFoldDB" id="A0A512T1A1"/>
<keyword evidence="2" id="KW-1185">Reference proteome</keyword>
<organism evidence="1 2">
    <name type="scientific">Knoellia locipacati</name>
    <dbReference type="NCBI Taxonomy" id="882824"/>
    <lineage>
        <taxon>Bacteria</taxon>
        <taxon>Bacillati</taxon>
        <taxon>Actinomycetota</taxon>
        <taxon>Actinomycetes</taxon>
        <taxon>Micrococcales</taxon>
        <taxon>Intrasporangiaceae</taxon>
        <taxon>Knoellia</taxon>
    </lineage>
</organism>
<protein>
    <submittedName>
        <fullName evidence="1">Uncharacterized protein</fullName>
    </submittedName>
</protein>
<sequence length="318" mass="34351">MLRVKSAAPSDRYDLLLGTLGYEPRCIQVPSKLAGIADSKLAWAFDSKGVLAFDENHAWYSDAGFPIAWGSESSLTDALTLAISPFAQRGGDLSLAIDISCMSRNLIAELLLALDRLADGHSIFVDFWYSPAQFDPAASKDATIQIAKPISPEFAGITSDPLLPVSAVIGVGYEPNLALGVSEYLDAAQVYAFSPRGHDPGFDEASDAANSTFFLAPNLVRRSEYDIRRPLELYARLESLTYGISRNSRVAVVPLGPKIFALCALLVAMRSDQPLTVWRFSGGDGINVRPTRAGGEPVHLSVHFFSESGVHEGWSPES</sequence>
<name>A0A512T1A1_9MICO</name>
<gene>
    <name evidence="1" type="ORF">KLO01_20240</name>
</gene>
<comment type="caution">
    <text evidence="1">The sequence shown here is derived from an EMBL/GenBank/DDBJ whole genome shotgun (WGS) entry which is preliminary data.</text>
</comment>